<protein>
    <recommendedName>
        <fullName evidence="3">P-loop containing nucleoside triphosphate hydrolase protein</fullName>
    </recommendedName>
</protein>
<dbReference type="GO" id="GO:0015421">
    <property type="term" value="F:ABC-type oligopeptide transporter activity"/>
    <property type="evidence" value="ECO:0007669"/>
    <property type="project" value="TreeGrafter"/>
</dbReference>
<feature type="non-terminal residue" evidence="1">
    <location>
        <position position="1"/>
    </location>
</feature>
<proteinExistence type="predicted"/>
<dbReference type="InterPro" id="IPR027417">
    <property type="entry name" value="P-loop_NTPase"/>
</dbReference>
<evidence type="ECO:0008006" key="3">
    <source>
        <dbReference type="Google" id="ProtNLM"/>
    </source>
</evidence>
<accession>A0A6A6RZZ2</accession>
<dbReference type="InterPro" id="IPR039421">
    <property type="entry name" value="Type_1_exporter"/>
</dbReference>
<name>A0A6A6RZZ2_9PLEO</name>
<dbReference type="Gene3D" id="3.40.50.300">
    <property type="entry name" value="P-loop containing nucleotide triphosphate hydrolases"/>
    <property type="match status" value="1"/>
</dbReference>
<dbReference type="GO" id="GO:0005743">
    <property type="term" value="C:mitochondrial inner membrane"/>
    <property type="evidence" value="ECO:0007669"/>
    <property type="project" value="TreeGrafter"/>
</dbReference>
<gene>
    <name evidence="1" type="ORF">P280DRAFT_401366</name>
</gene>
<evidence type="ECO:0000313" key="1">
    <source>
        <dbReference type="EMBL" id="KAF2640003.1"/>
    </source>
</evidence>
<dbReference type="AlphaFoldDB" id="A0A6A6RZZ2"/>
<keyword evidence="2" id="KW-1185">Reference proteome</keyword>
<organism evidence="1 2">
    <name type="scientific">Massarina eburnea CBS 473.64</name>
    <dbReference type="NCBI Taxonomy" id="1395130"/>
    <lineage>
        <taxon>Eukaryota</taxon>
        <taxon>Fungi</taxon>
        <taxon>Dikarya</taxon>
        <taxon>Ascomycota</taxon>
        <taxon>Pezizomycotina</taxon>
        <taxon>Dothideomycetes</taxon>
        <taxon>Pleosporomycetidae</taxon>
        <taxon>Pleosporales</taxon>
        <taxon>Massarineae</taxon>
        <taxon>Massarinaceae</taxon>
        <taxon>Massarina</taxon>
    </lineage>
</organism>
<dbReference type="Proteomes" id="UP000799753">
    <property type="component" value="Unassembled WGS sequence"/>
</dbReference>
<dbReference type="PANTHER" id="PTHR43394">
    <property type="entry name" value="ATP-DEPENDENT PERMEASE MDL1, MITOCHONDRIAL"/>
    <property type="match status" value="1"/>
</dbReference>
<dbReference type="EMBL" id="MU006785">
    <property type="protein sequence ID" value="KAF2640003.1"/>
    <property type="molecule type" value="Genomic_DNA"/>
</dbReference>
<dbReference type="SUPFAM" id="SSF52540">
    <property type="entry name" value="P-loop containing nucleoside triphosphate hydrolases"/>
    <property type="match status" value="1"/>
</dbReference>
<sequence length="81" mass="9335">RILVLDEATSSIDRIAERTVQRVMREKFKGCTIIAVAHYLKTILDFDYIAVLDKAKVIEYGMTSELLEREDLALTRLYKGN</sequence>
<reference evidence="1" key="1">
    <citation type="journal article" date="2020" name="Stud. Mycol.">
        <title>101 Dothideomycetes genomes: a test case for predicting lifestyles and emergence of pathogens.</title>
        <authorList>
            <person name="Haridas S."/>
            <person name="Albert R."/>
            <person name="Binder M."/>
            <person name="Bloem J."/>
            <person name="Labutti K."/>
            <person name="Salamov A."/>
            <person name="Andreopoulos B."/>
            <person name="Baker S."/>
            <person name="Barry K."/>
            <person name="Bills G."/>
            <person name="Bluhm B."/>
            <person name="Cannon C."/>
            <person name="Castanera R."/>
            <person name="Culley D."/>
            <person name="Daum C."/>
            <person name="Ezra D."/>
            <person name="Gonzalez J."/>
            <person name="Henrissat B."/>
            <person name="Kuo A."/>
            <person name="Liang C."/>
            <person name="Lipzen A."/>
            <person name="Lutzoni F."/>
            <person name="Magnuson J."/>
            <person name="Mondo S."/>
            <person name="Nolan M."/>
            <person name="Ohm R."/>
            <person name="Pangilinan J."/>
            <person name="Park H.-J."/>
            <person name="Ramirez L."/>
            <person name="Alfaro M."/>
            <person name="Sun H."/>
            <person name="Tritt A."/>
            <person name="Yoshinaga Y."/>
            <person name="Zwiers L.-H."/>
            <person name="Turgeon B."/>
            <person name="Goodwin S."/>
            <person name="Spatafora J."/>
            <person name="Crous P."/>
            <person name="Grigoriev I."/>
        </authorList>
    </citation>
    <scope>NUCLEOTIDE SEQUENCE</scope>
    <source>
        <strain evidence="1">CBS 473.64</strain>
    </source>
</reference>
<dbReference type="GO" id="GO:0090374">
    <property type="term" value="P:oligopeptide export from mitochondrion"/>
    <property type="evidence" value="ECO:0007669"/>
    <property type="project" value="TreeGrafter"/>
</dbReference>
<evidence type="ECO:0000313" key="2">
    <source>
        <dbReference type="Proteomes" id="UP000799753"/>
    </source>
</evidence>
<dbReference type="PANTHER" id="PTHR43394:SF1">
    <property type="entry name" value="ATP-BINDING CASSETTE SUB-FAMILY B MEMBER 10, MITOCHONDRIAL"/>
    <property type="match status" value="1"/>
</dbReference>
<dbReference type="OrthoDB" id="6500128at2759"/>